<keyword evidence="1" id="KW-0732">Signal</keyword>
<dbReference type="PROSITE" id="PS51257">
    <property type="entry name" value="PROKAR_LIPOPROTEIN"/>
    <property type="match status" value="1"/>
</dbReference>
<dbReference type="OrthoDB" id="9147983at2"/>
<gene>
    <name evidence="2" type="ORF">DVT68_09340</name>
</gene>
<evidence type="ECO:0000256" key="1">
    <source>
        <dbReference type="SAM" id="SignalP"/>
    </source>
</evidence>
<comment type="caution">
    <text evidence="2">The sequence shown here is derived from an EMBL/GenBank/DDBJ whole genome shotgun (WGS) entry which is preliminary data.</text>
</comment>
<sequence>MIRSSLLRPLQPLLPVALVAAAAITGCLVAGLAMAQAPDGGARQPAAVQADQQFLDTFHRGDYAHLQEALESETVAYLRNPNDAQTAAHVGWLHMWRASERSRLEHTPATITDDLVLARKYFARAAALDPEDARFRGFLASAMLAEAQIDRDDVLRQQGAAVMQQAVKDWPAFNLFTAGYVASNQPADSEGFRQALELQWKNLEVCAHTTLDRRGADLDRFASAVHGATTGTRDARACLNSATAPHNEEGFILNMGDMLTKAGDWETARKVYALARRSPDYAQWPYREVLEQRIRDAQVNVATFNRPVVPGQKPATTIMLGSAFSCTACHQH</sequence>
<dbReference type="EMBL" id="QQSY01000002">
    <property type="protein sequence ID" value="RDI98712.1"/>
    <property type="molecule type" value="Genomic_DNA"/>
</dbReference>
<dbReference type="AlphaFoldDB" id="A0A370K7U1"/>
<evidence type="ECO:0000313" key="2">
    <source>
        <dbReference type="EMBL" id="RDI98712.1"/>
    </source>
</evidence>
<dbReference type="Proteomes" id="UP000254711">
    <property type="component" value="Unassembled WGS sequence"/>
</dbReference>
<protein>
    <recommendedName>
        <fullName evidence="4">DUF4034 domain-containing protein</fullName>
    </recommendedName>
</protein>
<evidence type="ECO:0008006" key="4">
    <source>
        <dbReference type="Google" id="ProtNLM"/>
    </source>
</evidence>
<organism evidence="2 3">
    <name type="scientific">Dyella solisilvae</name>
    <dbReference type="NCBI Taxonomy" id="1920168"/>
    <lineage>
        <taxon>Bacteria</taxon>
        <taxon>Pseudomonadati</taxon>
        <taxon>Pseudomonadota</taxon>
        <taxon>Gammaproteobacteria</taxon>
        <taxon>Lysobacterales</taxon>
        <taxon>Rhodanobacteraceae</taxon>
        <taxon>Dyella</taxon>
    </lineage>
</organism>
<reference evidence="2 3" key="1">
    <citation type="submission" date="2018-07" db="EMBL/GenBank/DDBJ databases">
        <title>Dyella solisilvae sp. nov., isolated from the pine and broad-leaved mixed forest soil.</title>
        <authorList>
            <person name="Gao Z."/>
            <person name="Qiu L."/>
        </authorList>
    </citation>
    <scope>NUCLEOTIDE SEQUENCE [LARGE SCALE GENOMIC DNA]</scope>
    <source>
        <strain evidence="2 3">DHG54</strain>
    </source>
</reference>
<keyword evidence="3" id="KW-1185">Reference proteome</keyword>
<feature type="signal peptide" evidence="1">
    <location>
        <begin position="1"/>
        <end position="35"/>
    </location>
</feature>
<name>A0A370K7U1_9GAMM</name>
<accession>A0A370K7U1</accession>
<feature type="chain" id="PRO_5017042818" description="DUF4034 domain-containing protein" evidence="1">
    <location>
        <begin position="36"/>
        <end position="332"/>
    </location>
</feature>
<dbReference type="Gene3D" id="1.25.40.10">
    <property type="entry name" value="Tetratricopeptide repeat domain"/>
    <property type="match status" value="1"/>
</dbReference>
<evidence type="ECO:0000313" key="3">
    <source>
        <dbReference type="Proteomes" id="UP000254711"/>
    </source>
</evidence>
<proteinExistence type="predicted"/>
<dbReference type="RefSeq" id="WP_114824801.1">
    <property type="nucleotide sequence ID" value="NZ_QQSY01000002.1"/>
</dbReference>
<dbReference type="InterPro" id="IPR011990">
    <property type="entry name" value="TPR-like_helical_dom_sf"/>
</dbReference>